<dbReference type="InterPro" id="IPR003838">
    <property type="entry name" value="ABC3_permease_C"/>
</dbReference>
<feature type="transmembrane region" description="Helical" evidence="6">
    <location>
        <begin position="105"/>
        <end position="130"/>
    </location>
</feature>
<gene>
    <name evidence="9" type="ORF">CQ394_15840</name>
</gene>
<keyword evidence="5 6" id="KW-0472">Membrane</keyword>
<dbReference type="InterPro" id="IPR052536">
    <property type="entry name" value="ABC-4_Integral_Memb_Prot"/>
</dbReference>
<evidence type="ECO:0000256" key="4">
    <source>
        <dbReference type="ARBA" id="ARBA00022989"/>
    </source>
</evidence>
<keyword evidence="7" id="KW-0175">Coiled coil</keyword>
<accession>A0A2A7MEM3</accession>
<dbReference type="InterPro" id="IPR027022">
    <property type="entry name" value="ABC_permease_BceB-typ"/>
</dbReference>
<dbReference type="Proteomes" id="UP000220840">
    <property type="component" value="Unassembled WGS sequence"/>
</dbReference>
<keyword evidence="3 6" id="KW-0812">Transmembrane</keyword>
<dbReference type="PIRSF" id="PIRSF018968">
    <property type="entry name" value="ABC_permease_BceB"/>
    <property type="match status" value="1"/>
</dbReference>
<dbReference type="PANTHER" id="PTHR46795">
    <property type="entry name" value="ABC TRANSPORTER PERMEASE-RELATED-RELATED"/>
    <property type="match status" value="1"/>
</dbReference>
<keyword evidence="4 6" id="KW-1133">Transmembrane helix</keyword>
<name>A0A2A7MEM3_9CLOT</name>
<feature type="transmembrane region" description="Helical" evidence="6">
    <location>
        <begin position="642"/>
        <end position="662"/>
    </location>
</feature>
<feature type="transmembrane region" description="Helical" evidence="6">
    <location>
        <begin position="17"/>
        <end position="37"/>
    </location>
</feature>
<dbReference type="PANTHER" id="PTHR46795:SF3">
    <property type="entry name" value="ABC TRANSPORTER PERMEASE"/>
    <property type="match status" value="1"/>
</dbReference>
<proteinExistence type="inferred from homology"/>
<evidence type="ECO:0000256" key="1">
    <source>
        <dbReference type="ARBA" id="ARBA00004651"/>
    </source>
</evidence>
<evidence type="ECO:0000256" key="2">
    <source>
        <dbReference type="ARBA" id="ARBA00022475"/>
    </source>
</evidence>
<protein>
    <submittedName>
        <fullName evidence="9">ABC transporter</fullName>
    </submittedName>
</protein>
<feature type="coiled-coil region" evidence="7">
    <location>
        <begin position="440"/>
        <end position="467"/>
    </location>
</feature>
<evidence type="ECO:0000256" key="5">
    <source>
        <dbReference type="ARBA" id="ARBA00023136"/>
    </source>
</evidence>
<dbReference type="RefSeq" id="WP_058294271.1">
    <property type="nucleotide sequence ID" value="NZ_LN890327.1"/>
</dbReference>
<evidence type="ECO:0000313" key="10">
    <source>
        <dbReference type="Proteomes" id="UP000220840"/>
    </source>
</evidence>
<evidence type="ECO:0000256" key="7">
    <source>
        <dbReference type="SAM" id="Coils"/>
    </source>
</evidence>
<feature type="transmembrane region" description="Helical" evidence="6">
    <location>
        <begin position="162"/>
        <end position="183"/>
    </location>
</feature>
<feature type="transmembrane region" description="Helical" evidence="6">
    <location>
        <begin position="548"/>
        <end position="573"/>
    </location>
</feature>
<dbReference type="EMBL" id="PDCJ01000002">
    <property type="protein sequence ID" value="PEG30106.1"/>
    <property type="molecule type" value="Genomic_DNA"/>
</dbReference>
<feature type="transmembrane region" description="Helical" evidence="6">
    <location>
        <begin position="57"/>
        <end position="84"/>
    </location>
</feature>
<dbReference type="OrthoDB" id="9781780at2"/>
<comment type="caution">
    <text evidence="9">The sequence shown here is derived from an EMBL/GenBank/DDBJ whole genome shotgun (WGS) entry which is preliminary data.</text>
</comment>
<feature type="transmembrane region" description="Helical" evidence="6">
    <location>
        <begin position="607"/>
        <end position="626"/>
    </location>
</feature>
<evidence type="ECO:0000313" key="9">
    <source>
        <dbReference type="EMBL" id="PEG30106.1"/>
    </source>
</evidence>
<keyword evidence="10" id="KW-1185">Reference proteome</keyword>
<dbReference type="GO" id="GO:0005886">
    <property type="term" value="C:plasma membrane"/>
    <property type="evidence" value="ECO:0007669"/>
    <property type="project" value="UniProtKB-SubCell"/>
</dbReference>
<reference evidence="9 10" key="1">
    <citation type="submission" date="2017-10" db="EMBL/GenBank/DDBJ databases">
        <title>Effective Description of Clostridium neonatale sp. nov. linked to necrotizing enterocolitis in neonates and a clarification of species assignable to the genus Clostridium (Prazmowski 1880) emend. Lawson and Rainey 2016.</title>
        <authorList>
            <person name="Bernard K."/>
            <person name="Burdz T."/>
            <person name="Wiebe D."/>
            <person name="Balcewich B."/>
            <person name="Alfa M."/>
            <person name="Bernier A.-M."/>
        </authorList>
    </citation>
    <scope>NUCLEOTIDE SEQUENCE [LARGE SCALE GENOMIC DNA]</scope>
    <source>
        <strain evidence="9 10">LCDC99A005</strain>
    </source>
</reference>
<keyword evidence="2 6" id="KW-1003">Cell membrane</keyword>
<feature type="transmembrane region" description="Helical" evidence="6">
    <location>
        <begin position="204"/>
        <end position="227"/>
    </location>
</feature>
<feature type="transmembrane region" description="Helical" evidence="6">
    <location>
        <begin position="239"/>
        <end position="262"/>
    </location>
</feature>
<evidence type="ECO:0000259" key="8">
    <source>
        <dbReference type="Pfam" id="PF02687"/>
    </source>
</evidence>
<dbReference type="Pfam" id="PF02687">
    <property type="entry name" value="FtsX"/>
    <property type="match status" value="1"/>
</dbReference>
<evidence type="ECO:0000256" key="3">
    <source>
        <dbReference type="ARBA" id="ARBA00022692"/>
    </source>
</evidence>
<feature type="transmembrane region" description="Helical" evidence="6">
    <location>
        <begin position="289"/>
        <end position="310"/>
    </location>
</feature>
<keyword evidence="6" id="KW-0813">Transport</keyword>
<comment type="similarity">
    <text evidence="6">Belongs to the ABC-4 integral membrane protein family.</text>
</comment>
<evidence type="ECO:0000256" key="6">
    <source>
        <dbReference type="PIRNR" id="PIRNR018968"/>
    </source>
</evidence>
<dbReference type="GO" id="GO:0055085">
    <property type="term" value="P:transmembrane transport"/>
    <property type="evidence" value="ECO:0007669"/>
    <property type="project" value="UniProtKB-UniRule"/>
</dbReference>
<organism evidence="9 10">
    <name type="scientific">Clostridium neonatale</name>
    <dbReference type="NCBI Taxonomy" id="137838"/>
    <lineage>
        <taxon>Bacteria</taxon>
        <taxon>Bacillati</taxon>
        <taxon>Bacillota</taxon>
        <taxon>Clostridia</taxon>
        <taxon>Eubacteriales</taxon>
        <taxon>Clostridiaceae</taxon>
        <taxon>Clostridium</taxon>
    </lineage>
</organism>
<comment type="subcellular location">
    <subcellularLocation>
        <location evidence="1 6">Cell membrane</location>
        <topology evidence="1 6">Multi-pass membrane protein</topology>
    </subcellularLocation>
</comment>
<dbReference type="STRING" id="137838.GCA_001458595_01405"/>
<dbReference type="AlphaFoldDB" id="A0A2A7MEM3"/>
<feature type="domain" description="ABC3 transporter permease C-terminal" evidence="8">
    <location>
        <begin position="63"/>
        <end position="182"/>
    </location>
</feature>
<sequence length="676" mass="77077">MYFKMAVNNVKKSFKDYAVYFLTLTFAVCIFYSFNSINSQTMVVEMNSLQRDYIDLMNQFMSILSVGVSVILGSLIIYATNFLIKRRNKEFGVYMTLGMRKRSMSIILFFETLFIGLISLGIGLILGLILSQVLSVFTAKLFDVEMTKYVFSISIEAIVKTVVYFGVMYVIVMIFNIIVISKYKLIDLLYVNKKSEKIKIKNPYISSIFLLLSLMLIGIAYKCITISELDFYTIQFKIAIAFGIIGTILFFYSASSLMILILQKNDNLYLNGLNAFTIKQISSKFNTNFLSMSVICLMLLVTIGSLASGLSVKNSMEQGLEKNTPVDVSILWESNDSKNNFKDIDLLKESVKKYDLDLSKMRYSILSAYSINFDLKSLLYNYAESDDKREMLNYPIASQADFITISDYNNFRKLRDLDPIVLNEDEVIISSNYSSMIDMVKNYLDKNKKIKIENKEYKIKNDKLLEESFFNMPIAINVFSIIVPDNTVSENNKIAEALNFNIVGDSKEEELEGIMDKLLLDRNNNSKKEDFYIDGYTREMCYTENKGLSAILLFIAIYIGIVFLLASAAVLSLQQLCECNDSLERYISLNKIGASKKIINKSIFKQVLTFFLFPLALALVHSYVGIKTVNSYLLALGESNKIYPMLITALILVIVYGGYLYATYISYKNVIDNELS</sequence>